<feature type="compositionally biased region" description="Polar residues" evidence="1">
    <location>
        <begin position="928"/>
        <end position="941"/>
    </location>
</feature>
<proteinExistence type="predicted"/>
<evidence type="ECO:0000313" key="3">
    <source>
        <dbReference type="Proteomes" id="UP001148312"/>
    </source>
</evidence>
<evidence type="ECO:0000313" key="2">
    <source>
        <dbReference type="EMBL" id="KAJ5495602.1"/>
    </source>
</evidence>
<dbReference type="GO" id="GO:1990334">
    <property type="term" value="C:Bfa1-Bub2 complex"/>
    <property type="evidence" value="ECO:0007669"/>
    <property type="project" value="InterPro"/>
</dbReference>
<feature type="compositionally biased region" description="Basic and acidic residues" evidence="1">
    <location>
        <begin position="430"/>
        <end position="439"/>
    </location>
</feature>
<dbReference type="Proteomes" id="UP001148312">
    <property type="component" value="Unassembled WGS sequence"/>
</dbReference>
<dbReference type="InterPro" id="IPR034586">
    <property type="entry name" value="Bfa1/Byr4"/>
</dbReference>
<feature type="region of interest" description="Disordered" evidence="1">
    <location>
        <begin position="211"/>
        <end position="262"/>
    </location>
</feature>
<evidence type="ECO:0008006" key="4">
    <source>
        <dbReference type="Google" id="ProtNLM"/>
    </source>
</evidence>
<feature type="region of interest" description="Disordered" evidence="1">
    <location>
        <begin position="396"/>
        <end position="826"/>
    </location>
</feature>
<feature type="region of interest" description="Disordered" evidence="1">
    <location>
        <begin position="340"/>
        <end position="370"/>
    </location>
</feature>
<dbReference type="GO" id="GO:0044732">
    <property type="term" value="C:mitotic spindle pole body"/>
    <property type="evidence" value="ECO:0007669"/>
    <property type="project" value="TreeGrafter"/>
</dbReference>
<name>A0A9W9XM72_9EURO</name>
<feature type="compositionally biased region" description="Acidic residues" evidence="1">
    <location>
        <begin position="236"/>
        <end position="247"/>
    </location>
</feature>
<feature type="compositionally biased region" description="Low complexity" evidence="1">
    <location>
        <begin position="697"/>
        <end position="709"/>
    </location>
</feature>
<feature type="compositionally biased region" description="Polar residues" evidence="1">
    <location>
        <begin position="249"/>
        <end position="258"/>
    </location>
</feature>
<dbReference type="PANTHER" id="PTHR35140:SF1">
    <property type="entry name" value="MITOTIC CHECK POINT PROTEIN BFA1"/>
    <property type="match status" value="1"/>
</dbReference>
<evidence type="ECO:0000256" key="1">
    <source>
        <dbReference type="SAM" id="MobiDB-lite"/>
    </source>
</evidence>
<comment type="caution">
    <text evidence="2">The sequence shown here is derived from an EMBL/GenBank/DDBJ whole genome shotgun (WGS) entry which is preliminary data.</text>
</comment>
<dbReference type="AlphaFoldDB" id="A0A9W9XM72"/>
<feature type="compositionally biased region" description="Polar residues" evidence="1">
    <location>
        <begin position="399"/>
        <end position="423"/>
    </location>
</feature>
<feature type="compositionally biased region" description="Polar residues" evidence="1">
    <location>
        <begin position="453"/>
        <end position="477"/>
    </location>
</feature>
<feature type="compositionally biased region" description="Polar residues" evidence="1">
    <location>
        <begin position="760"/>
        <end position="781"/>
    </location>
</feature>
<feature type="compositionally biased region" description="Low complexity" evidence="1">
    <location>
        <begin position="532"/>
        <end position="541"/>
    </location>
</feature>
<dbReference type="EMBL" id="JAPWDQ010000001">
    <property type="protein sequence ID" value="KAJ5495602.1"/>
    <property type="molecule type" value="Genomic_DNA"/>
</dbReference>
<feature type="compositionally biased region" description="Polar residues" evidence="1">
    <location>
        <begin position="722"/>
        <end position="733"/>
    </location>
</feature>
<feature type="compositionally biased region" description="Polar residues" evidence="1">
    <location>
        <begin position="343"/>
        <end position="354"/>
    </location>
</feature>
<feature type="compositionally biased region" description="Basic residues" evidence="1">
    <location>
        <begin position="657"/>
        <end position="670"/>
    </location>
</feature>
<feature type="compositionally biased region" description="Low complexity" evidence="1">
    <location>
        <begin position="295"/>
        <end position="308"/>
    </location>
</feature>
<accession>A0A9W9XM72</accession>
<dbReference type="PANTHER" id="PTHR35140">
    <property type="entry name" value="MITOTIC CHECK POINT PROTEIN BFA1"/>
    <property type="match status" value="1"/>
</dbReference>
<dbReference type="GO" id="GO:0005096">
    <property type="term" value="F:GTPase activator activity"/>
    <property type="evidence" value="ECO:0007669"/>
    <property type="project" value="InterPro"/>
</dbReference>
<gene>
    <name evidence="2" type="ORF">N7539_000718</name>
</gene>
<reference evidence="2" key="2">
    <citation type="journal article" date="2023" name="IMA Fungus">
        <title>Comparative genomic study of the Penicillium genus elucidates a diverse pangenome and 15 lateral gene transfer events.</title>
        <authorList>
            <person name="Petersen C."/>
            <person name="Sorensen T."/>
            <person name="Nielsen M.R."/>
            <person name="Sondergaard T.E."/>
            <person name="Sorensen J.L."/>
            <person name="Fitzpatrick D.A."/>
            <person name="Frisvad J.C."/>
            <person name="Nielsen K.L."/>
        </authorList>
    </citation>
    <scope>NUCLEOTIDE SEQUENCE</scope>
    <source>
        <strain evidence="2">IBT 30728</strain>
    </source>
</reference>
<keyword evidence="3" id="KW-1185">Reference proteome</keyword>
<dbReference type="GeneID" id="81620571"/>
<dbReference type="GO" id="GO:0031578">
    <property type="term" value="P:mitotic spindle orientation checkpoint signaling"/>
    <property type="evidence" value="ECO:0007669"/>
    <property type="project" value="TreeGrafter"/>
</dbReference>
<feature type="region of interest" description="Disordered" evidence="1">
    <location>
        <begin position="920"/>
        <end position="955"/>
    </location>
</feature>
<feature type="compositionally biased region" description="Polar residues" evidence="1">
    <location>
        <begin position="584"/>
        <end position="601"/>
    </location>
</feature>
<organism evidence="2 3">
    <name type="scientific">Penicillium diatomitis</name>
    <dbReference type="NCBI Taxonomy" id="2819901"/>
    <lineage>
        <taxon>Eukaryota</taxon>
        <taxon>Fungi</taxon>
        <taxon>Dikarya</taxon>
        <taxon>Ascomycota</taxon>
        <taxon>Pezizomycotina</taxon>
        <taxon>Eurotiomycetes</taxon>
        <taxon>Eurotiomycetidae</taxon>
        <taxon>Eurotiales</taxon>
        <taxon>Aspergillaceae</taxon>
        <taxon>Penicillium</taxon>
    </lineage>
</organism>
<dbReference type="RefSeq" id="XP_056794615.1">
    <property type="nucleotide sequence ID" value="XM_056930322.1"/>
</dbReference>
<feature type="region of interest" description="Disordered" evidence="1">
    <location>
        <begin position="284"/>
        <end position="308"/>
    </location>
</feature>
<reference evidence="2" key="1">
    <citation type="submission" date="2022-12" db="EMBL/GenBank/DDBJ databases">
        <authorList>
            <person name="Petersen C."/>
        </authorList>
    </citation>
    <scope>NUCLEOTIDE SEQUENCE</scope>
    <source>
        <strain evidence="2">IBT 30728</strain>
    </source>
</reference>
<feature type="compositionally biased region" description="Basic and acidic residues" evidence="1">
    <location>
        <begin position="632"/>
        <end position="648"/>
    </location>
</feature>
<sequence length="1015" mass="110586">MELPLEPPTRPHASDEVIECWDDDDDLQFSEGLQFRTASSTGSLVNCSFRPSGHRDSISSRLSARSDLDSNLGEEDWQVLLHDNDDHAKEEALASAKHAGIPIPSNIPSSALIGGAIKRLSARKSKRTFVDDWSEDVELPSPDAVLELKTPRENTFPDTLRHLASTATSPVKPSTAPKWDIDLSNRLQAAFVPLSRFRDEDEIDVDLDVPTIKAPAPRSPKRTAESLVQSSPADDHDADDFDDDFELPTDNQPLQLSHQKPRAEVLSPGLDDFDLDWSEGSIGVRMGGTTRDGRSLPSSSISIASPSVSSCLTAESEEDGLDGILFPEGQVDFHASLRRRQEAQTAPESTTGQGRSAERPVTPPAEDNDFFSGIEVEHGRVFGQGKMNLNPNVKCKTELPTSPTRRPATTLTFTNTVGESSPKTRIPRLSGHERPRSTHLETVSESGAPLSRFRSSQSRLGHSAQSSVSSMPATGTKSPSPTPSLSSRKILGSRTPKESPSFPSSSSSNFEERRPLSRQLRTKRSLPSIRGAASSASSLASQQTPPSYAGGSTRISLPRPKTPVERTVTVTQEGRGSIRRSQGPYLSTAASERRSQNSSLHSYRPSRRSNSDSSGDLLGTQGPFTSRLSRPSRPENLRLSLDETRTDHPGSSSSLTTKKRTLTKPTRRRHFGDGTELEVFDDLPTSASLESKFTKNPAGRGAPRTARARLSQSRITPPIESPTAQFTQWSPPSATKPLKTTPRFAQDTNASRNAREQRIASLNSRSRDQSTPLTSLTSNWKPHSAVPRVSPGSASVRSRKTKPVTKSSSKPQLIKPLGSGVHETKSVRGMRYNPSTYRWEGNENLIHDFDTVAAPKSPKPAPALIANVGPLHNVQSVGGMVFDPQRMCWLKASALKPGVAGSGPLDDEEDVFAGLDDLEDDKTAAPTRRNSGTMGNLSPNTPGGEYGSAGESSDDCPITEEFDVGPEFIRRQRAEEEKWRRKVARWVGPARGADDQQWRWTIRDLVAEEMGHLVA</sequence>
<feature type="compositionally biased region" description="Low complexity" evidence="1">
    <location>
        <begin position="498"/>
        <end position="509"/>
    </location>
</feature>
<protein>
    <recommendedName>
        <fullName evidence="4">Cytokinesis regulator</fullName>
    </recommendedName>
</protein>